<proteinExistence type="predicted"/>
<evidence type="ECO:0000313" key="2">
    <source>
        <dbReference type="EMBL" id="CEJ55620.1"/>
    </source>
</evidence>
<gene>
    <name evidence="2" type="ORF">PMG11_01870</name>
</gene>
<evidence type="ECO:0008006" key="4">
    <source>
        <dbReference type="Google" id="ProtNLM"/>
    </source>
</evidence>
<sequence length="211" mass="20658">MALKTCITVLATLGLATAQTSVVSLFIPDTDPQPLAASIVAEGAGTTTYSINCPPGTDSSDCGMGPGMWYTSAPKTIEWAMSEPEEGFWGRVVCSMGGTTTATCTDMMSGTGANFPGTSASTLAQTDITFLPVTVTAGPTSTNSASTATGTASSALTSSKANASGSNASSTSAASSTAVASHASTGGLSRVTGSPHRVLGGAAAALIAAAW</sequence>
<dbReference type="PANTHER" id="PTHR40640">
    <property type="entry name" value="ANCHORED GLYCOPROTEIN, PUTATIVE (AFU_ORTHOLOGUE AFUA_8G04860)-RELATED"/>
    <property type="match status" value="1"/>
</dbReference>
<feature type="chain" id="PRO_5002522309" description="GPI anchored protein" evidence="1">
    <location>
        <begin position="19"/>
        <end position="211"/>
    </location>
</feature>
<dbReference type="STRING" id="104259.A0A0F7TGG7"/>
<organism evidence="2 3">
    <name type="scientific">Penicillium brasilianum</name>
    <dbReference type="NCBI Taxonomy" id="104259"/>
    <lineage>
        <taxon>Eukaryota</taxon>
        <taxon>Fungi</taxon>
        <taxon>Dikarya</taxon>
        <taxon>Ascomycota</taxon>
        <taxon>Pezizomycotina</taxon>
        <taxon>Eurotiomycetes</taxon>
        <taxon>Eurotiomycetidae</taxon>
        <taxon>Eurotiales</taxon>
        <taxon>Aspergillaceae</taxon>
        <taxon>Penicillium</taxon>
    </lineage>
</organism>
<evidence type="ECO:0000256" key="1">
    <source>
        <dbReference type="SAM" id="SignalP"/>
    </source>
</evidence>
<evidence type="ECO:0000313" key="3">
    <source>
        <dbReference type="Proteomes" id="UP000042958"/>
    </source>
</evidence>
<feature type="signal peptide" evidence="1">
    <location>
        <begin position="1"/>
        <end position="18"/>
    </location>
</feature>
<keyword evidence="1" id="KW-0732">Signal</keyword>
<name>A0A0F7TGG7_PENBI</name>
<dbReference type="EMBL" id="CDHK01000002">
    <property type="protein sequence ID" value="CEJ55620.1"/>
    <property type="molecule type" value="Genomic_DNA"/>
</dbReference>
<dbReference type="Proteomes" id="UP000042958">
    <property type="component" value="Unassembled WGS sequence"/>
</dbReference>
<dbReference type="OrthoDB" id="4991875at2759"/>
<reference evidence="3" key="1">
    <citation type="journal article" date="2015" name="Genome Announc.">
        <title>Draft genome sequence of the fungus Penicillium brasilianum MG11.</title>
        <authorList>
            <person name="Horn F."/>
            <person name="Linde J."/>
            <person name="Mattern D.J."/>
            <person name="Walther G."/>
            <person name="Guthke R."/>
            <person name="Brakhage A.A."/>
            <person name="Valiante V."/>
        </authorList>
    </citation>
    <scope>NUCLEOTIDE SEQUENCE [LARGE SCALE GENOMIC DNA]</scope>
    <source>
        <strain evidence="3">MG11</strain>
    </source>
</reference>
<accession>A0A0F7TGG7</accession>
<dbReference type="PANTHER" id="PTHR40640:SF1">
    <property type="entry name" value="ANCHORED GLYCOPROTEIN, PUTATIVE (AFU_ORTHOLOGUE AFUA_8G04860)-RELATED"/>
    <property type="match status" value="1"/>
</dbReference>
<dbReference type="AlphaFoldDB" id="A0A0F7TGG7"/>
<protein>
    <recommendedName>
        <fullName evidence="4">GPI anchored protein</fullName>
    </recommendedName>
</protein>
<keyword evidence="3" id="KW-1185">Reference proteome</keyword>